<feature type="region of interest" description="Disordered" evidence="3">
    <location>
        <begin position="13"/>
        <end position="319"/>
    </location>
</feature>
<dbReference type="AlphaFoldDB" id="A0AAV2YUY5"/>
<name>A0AAV2YUY5_9STRA</name>
<gene>
    <name evidence="5" type="ORF">N0F65_009541</name>
</gene>
<reference evidence="5" key="1">
    <citation type="submission" date="2022-11" db="EMBL/GenBank/DDBJ databases">
        <authorList>
            <person name="Morgan W.R."/>
            <person name="Tartar A."/>
        </authorList>
    </citation>
    <scope>NUCLEOTIDE SEQUENCE</scope>
    <source>
        <strain evidence="5">ARSEF 373</strain>
    </source>
</reference>
<evidence type="ECO:0000256" key="2">
    <source>
        <dbReference type="ARBA" id="ARBA00022737"/>
    </source>
</evidence>
<evidence type="ECO:0000256" key="3">
    <source>
        <dbReference type="SAM" id="MobiDB-lite"/>
    </source>
</evidence>
<dbReference type="InterPro" id="IPR019775">
    <property type="entry name" value="WD40_repeat_CS"/>
</dbReference>
<feature type="compositionally biased region" description="Basic and acidic residues" evidence="3">
    <location>
        <begin position="163"/>
        <end position="191"/>
    </location>
</feature>
<dbReference type="Gene3D" id="2.130.10.10">
    <property type="entry name" value="YVTN repeat-like/Quinoprotein amine dehydrogenase"/>
    <property type="match status" value="2"/>
</dbReference>
<feature type="region of interest" description="Disordered" evidence="3">
    <location>
        <begin position="369"/>
        <end position="423"/>
    </location>
</feature>
<dbReference type="InterPro" id="IPR015943">
    <property type="entry name" value="WD40/YVTN_repeat-like_dom_sf"/>
</dbReference>
<protein>
    <recommendedName>
        <fullName evidence="7">WD repeat-containing protein 60</fullName>
    </recommendedName>
</protein>
<dbReference type="SUPFAM" id="SSF50978">
    <property type="entry name" value="WD40 repeat-like"/>
    <property type="match status" value="1"/>
</dbReference>
<accession>A0AAV2YUY5</accession>
<feature type="compositionally biased region" description="Basic and acidic residues" evidence="3">
    <location>
        <begin position="245"/>
        <end position="259"/>
    </location>
</feature>
<dbReference type="SMART" id="SM00320">
    <property type="entry name" value="WD40"/>
    <property type="match status" value="3"/>
</dbReference>
<sequence length="908" mass="99147">MITIIALAMVVTMSEPKSADDGGSGKEMKKPSKKATSKARPAGDGPSAASTAGPGPTMMATSELSTAPATSSPVPMLHDMPRIALAEPKFDPSNNAEPSERATKRTAKKRTTTPPSGPEIPASPGPTAMSTSGAPTVDVAAAAKVDADTAAAAARREAKRQRARELEEQKRREEVERQALEEAKRLEEQRQREKRRQQEMAALNANAEIVQEEEEGNNEDEEDGFENYDDDFETDEPAKPPKTSRPKEEPKVSAAELKKIQQALQKESKDLANATIARPPTASAGAKATKDDEAKKKSSSSSIASSIAGLKQSLDPRAKRAKEVLETRKFEVEKFQLFQQAPLTDHEKYMGNLRRGNVRQVFVQTNEGAKTVSTQTKKPPAVDKSMHFPDDIGLDSSSASTTLRRRAGEGSNQDDEDDMDENTSSSTRFFRFLEHASHLCEVLAEENIMALENDQEKDIQKRRAVTQNTSMTQGQLLPNKKLDDSRLEQLLNGRDLVNLCFSPAVSSLLLTSYGPKDLGPGDQEGPAAGGFSNKSITCIWDLNQPAQVLRVLRNEGVISTSGFGPFRDLFVLAGTEDGSLHVWDLRGRGYTPQWDMLTPTYSTCGFDYKTPGQHTSSIVSIEVIERQRSATAAITHTGANFQFGSLDDRGMLVIWSLIEFEAGDDALFADKCVEIGGRVKLVMNTVIDTEGLYMTPKPPRQSVKRGSFSSASGNSSRSLLSLTASTAQPLVSPARVGPIATVVKFLPSDSNQFVMGAITGALVRGNRFDRANGSNSTVRRYRRDCDKTNRGASYSAAVACIDFHPTCPEYFLVGYEDGCICLYHIDISLCLSTWDDVQFGTSVCAVQWSSCRPGVFFASFTSGQILVWDFLEQTHVRTRQAVGPTSLHDRWQWFPGLDVVVLDPNAPR</sequence>
<dbReference type="InterPro" id="IPR042505">
    <property type="entry name" value="DYNC2I1"/>
</dbReference>
<feature type="compositionally biased region" description="Acidic residues" evidence="3">
    <location>
        <begin position="210"/>
        <end position="235"/>
    </location>
</feature>
<dbReference type="GO" id="GO:0045503">
    <property type="term" value="F:dynein light chain binding"/>
    <property type="evidence" value="ECO:0007669"/>
    <property type="project" value="InterPro"/>
</dbReference>
<feature type="compositionally biased region" description="Low complexity" evidence="3">
    <location>
        <begin position="138"/>
        <end position="153"/>
    </location>
</feature>
<feature type="compositionally biased region" description="Acidic residues" evidence="3">
    <location>
        <begin position="412"/>
        <end position="421"/>
    </location>
</feature>
<organism evidence="5 6">
    <name type="scientific">Lagenidium giganteum</name>
    <dbReference type="NCBI Taxonomy" id="4803"/>
    <lineage>
        <taxon>Eukaryota</taxon>
        <taxon>Sar</taxon>
        <taxon>Stramenopiles</taxon>
        <taxon>Oomycota</taxon>
        <taxon>Peronosporomycetes</taxon>
        <taxon>Pythiales</taxon>
        <taxon>Pythiaceae</taxon>
    </lineage>
</organism>
<dbReference type="InterPro" id="IPR001680">
    <property type="entry name" value="WD40_rpt"/>
</dbReference>
<dbReference type="GO" id="GO:0005929">
    <property type="term" value="C:cilium"/>
    <property type="evidence" value="ECO:0007669"/>
    <property type="project" value="GOC"/>
</dbReference>
<feature type="chain" id="PRO_5043427520" description="WD repeat-containing protein 60" evidence="4">
    <location>
        <begin position="20"/>
        <end position="908"/>
    </location>
</feature>
<dbReference type="GO" id="GO:0042073">
    <property type="term" value="P:intraciliary transport"/>
    <property type="evidence" value="ECO:0007669"/>
    <property type="project" value="InterPro"/>
</dbReference>
<feature type="compositionally biased region" description="Basic and acidic residues" evidence="3">
    <location>
        <begin position="380"/>
        <end position="390"/>
    </location>
</feature>
<evidence type="ECO:0008006" key="7">
    <source>
        <dbReference type="Google" id="ProtNLM"/>
    </source>
</evidence>
<dbReference type="PANTHER" id="PTHR16022:SF0">
    <property type="entry name" value="CYTOPLASMIC DYNEIN 2 INTERMEDIATE CHAIN 1"/>
    <property type="match status" value="1"/>
</dbReference>
<evidence type="ECO:0000313" key="5">
    <source>
        <dbReference type="EMBL" id="DAZ97795.1"/>
    </source>
</evidence>
<keyword evidence="2" id="KW-0677">Repeat</keyword>
<feature type="compositionally biased region" description="Pro residues" evidence="3">
    <location>
        <begin position="115"/>
        <end position="124"/>
    </location>
</feature>
<evidence type="ECO:0000256" key="1">
    <source>
        <dbReference type="ARBA" id="ARBA00022574"/>
    </source>
</evidence>
<dbReference type="InterPro" id="IPR036322">
    <property type="entry name" value="WD40_repeat_dom_sf"/>
</dbReference>
<dbReference type="Proteomes" id="UP001146120">
    <property type="component" value="Unassembled WGS sequence"/>
</dbReference>
<dbReference type="EMBL" id="DAKRPA010000125">
    <property type="protein sequence ID" value="DAZ97795.1"/>
    <property type="molecule type" value="Genomic_DNA"/>
</dbReference>
<dbReference type="PROSITE" id="PS00678">
    <property type="entry name" value="WD_REPEATS_1"/>
    <property type="match status" value="1"/>
</dbReference>
<feature type="compositionally biased region" description="Polar residues" evidence="3">
    <location>
        <begin position="59"/>
        <end position="73"/>
    </location>
</feature>
<reference evidence="5" key="2">
    <citation type="journal article" date="2023" name="Microbiol Resour">
        <title>Decontamination and Annotation of the Draft Genome Sequence of the Oomycete Lagenidium giganteum ARSEF 373.</title>
        <authorList>
            <person name="Morgan W.R."/>
            <person name="Tartar A."/>
        </authorList>
    </citation>
    <scope>NUCLEOTIDE SEQUENCE</scope>
    <source>
        <strain evidence="5">ARSEF 373</strain>
    </source>
</reference>
<dbReference type="PANTHER" id="PTHR16022">
    <property type="entry name" value="WD REPEAT DOMAIN 60"/>
    <property type="match status" value="1"/>
</dbReference>
<dbReference type="GO" id="GO:0045504">
    <property type="term" value="F:dynein heavy chain binding"/>
    <property type="evidence" value="ECO:0007669"/>
    <property type="project" value="InterPro"/>
</dbReference>
<evidence type="ECO:0000256" key="4">
    <source>
        <dbReference type="SAM" id="SignalP"/>
    </source>
</evidence>
<keyword evidence="4" id="KW-0732">Signal</keyword>
<keyword evidence="1" id="KW-0853">WD repeat</keyword>
<dbReference type="GO" id="GO:0005868">
    <property type="term" value="C:cytoplasmic dynein complex"/>
    <property type="evidence" value="ECO:0007669"/>
    <property type="project" value="InterPro"/>
</dbReference>
<comment type="caution">
    <text evidence="5">The sequence shown here is derived from an EMBL/GenBank/DDBJ whole genome shotgun (WGS) entry which is preliminary data.</text>
</comment>
<proteinExistence type="predicted"/>
<feature type="compositionally biased region" description="Low complexity" evidence="3">
    <location>
        <begin position="299"/>
        <end position="311"/>
    </location>
</feature>
<evidence type="ECO:0000313" key="6">
    <source>
        <dbReference type="Proteomes" id="UP001146120"/>
    </source>
</evidence>
<keyword evidence="6" id="KW-1185">Reference proteome</keyword>
<feature type="compositionally biased region" description="Basic and acidic residues" evidence="3">
    <location>
        <begin position="17"/>
        <end position="30"/>
    </location>
</feature>
<feature type="signal peptide" evidence="4">
    <location>
        <begin position="1"/>
        <end position="19"/>
    </location>
</feature>